<evidence type="ECO:0000256" key="3">
    <source>
        <dbReference type="ARBA" id="ARBA00022989"/>
    </source>
</evidence>
<dbReference type="RefSeq" id="WP_171107341.1">
    <property type="nucleotide sequence ID" value="NZ_BMPT01000014.1"/>
</dbReference>
<reference evidence="7" key="1">
    <citation type="journal article" date="2014" name="Int. J. Syst. Evol. Microbiol.">
        <title>Complete genome sequence of Corynebacterium casei LMG S-19264T (=DSM 44701T), isolated from a smear-ripened cheese.</title>
        <authorList>
            <consortium name="US DOE Joint Genome Institute (JGI-PGF)"/>
            <person name="Walter F."/>
            <person name="Albersmeier A."/>
            <person name="Kalinowski J."/>
            <person name="Ruckert C."/>
        </authorList>
    </citation>
    <scope>NUCLEOTIDE SEQUENCE</scope>
    <source>
        <strain evidence="7">JCM 3051</strain>
    </source>
</reference>
<feature type="domain" description="NfeD-like C-terminal" evidence="6">
    <location>
        <begin position="83"/>
        <end position="141"/>
    </location>
</feature>
<feature type="transmembrane region" description="Helical" evidence="5">
    <location>
        <begin position="45"/>
        <end position="63"/>
    </location>
</feature>
<gene>
    <name evidence="7" type="ORF">GCM10010102_32660</name>
</gene>
<keyword evidence="8" id="KW-1185">Reference proteome</keyword>
<keyword evidence="3 5" id="KW-1133">Transmembrane helix</keyword>
<evidence type="ECO:0000256" key="2">
    <source>
        <dbReference type="ARBA" id="ARBA00022692"/>
    </source>
</evidence>
<name>A0A8H9L5Y9_9MICO</name>
<protein>
    <submittedName>
        <fullName evidence="7">Membrane protein</fullName>
    </submittedName>
</protein>
<dbReference type="EMBL" id="BMPT01000014">
    <property type="protein sequence ID" value="GGM34588.1"/>
    <property type="molecule type" value="Genomic_DNA"/>
</dbReference>
<dbReference type="Gene3D" id="2.40.50.140">
    <property type="entry name" value="Nucleic acid-binding proteins"/>
    <property type="match status" value="1"/>
</dbReference>
<proteinExistence type="predicted"/>
<sequence>MAWLWWVGAALVFALIELLSLDFVFIMFAGGALAAGIANGAGAELWVQAIVFVVATVVLLVTLRPTLIRHLRENTPKAPTNAEANVGRTASVVQEVSTASGLIKLSGEVWSARAVPGSPPLAAGTTVRVVQIDGATAVVEPEA</sequence>
<dbReference type="Pfam" id="PF01957">
    <property type="entry name" value="NfeD"/>
    <property type="match status" value="1"/>
</dbReference>
<dbReference type="InterPro" id="IPR002810">
    <property type="entry name" value="NfeD-like_C"/>
</dbReference>
<evidence type="ECO:0000313" key="7">
    <source>
        <dbReference type="EMBL" id="GGM34588.1"/>
    </source>
</evidence>
<keyword evidence="4 5" id="KW-0472">Membrane</keyword>
<dbReference type="AlphaFoldDB" id="A0A8H9L5Y9"/>
<comment type="caution">
    <text evidence="7">The sequence shown here is derived from an EMBL/GenBank/DDBJ whole genome shotgun (WGS) entry which is preliminary data.</text>
</comment>
<reference evidence="7" key="2">
    <citation type="submission" date="2020-09" db="EMBL/GenBank/DDBJ databases">
        <authorList>
            <person name="Sun Q."/>
            <person name="Ohkuma M."/>
        </authorList>
    </citation>
    <scope>NUCLEOTIDE SEQUENCE</scope>
    <source>
        <strain evidence="7">JCM 3051</strain>
    </source>
</reference>
<dbReference type="SUPFAM" id="SSF141322">
    <property type="entry name" value="NfeD domain-like"/>
    <property type="match status" value="1"/>
</dbReference>
<comment type="subcellular location">
    <subcellularLocation>
        <location evidence="1">Membrane</location>
        <topology evidence="1">Multi-pass membrane protein</topology>
    </subcellularLocation>
</comment>
<dbReference type="Proteomes" id="UP000655589">
    <property type="component" value="Unassembled WGS sequence"/>
</dbReference>
<dbReference type="InterPro" id="IPR052165">
    <property type="entry name" value="Membrane_assoc_protease"/>
</dbReference>
<dbReference type="GO" id="GO:0005886">
    <property type="term" value="C:plasma membrane"/>
    <property type="evidence" value="ECO:0007669"/>
    <property type="project" value="TreeGrafter"/>
</dbReference>
<evidence type="ECO:0000313" key="8">
    <source>
        <dbReference type="Proteomes" id="UP000655589"/>
    </source>
</evidence>
<evidence type="ECO:0000259" key="6">
    <source>
        <dbReference type="Pfam" id="PF01957"/>
    </source>
</evidence>
<dbReference type="PANTHER" id="PTHR33507">
    <property type="entry name" value="INNER MEMBRANE PROTEIN YBBJ"/>
    <property type="match status" value="1"/>
</dbReference>
<organism evidence="7 8">
    <name type="scientific">Promicromonospora citrea</name>
    <dbReference type="NCBI Taxonomy" id="43677"/>
    <lineage>
        <taxon>Bacteria</taxon>
        <taxon>Bacillati</taxon>
        <taxon>Actinomycetota</taxon>
        <taxon>Actinomycetes</taxon>
        <taxon>Micrococcales</taxon>
        <taxon>Promicromonosporaceae</taxon>
        <taxon>Promicromonospora</taxon>
    </lineage>
</organism>
<evidence type="ECO:0000256" key="4">
    <source>
        <dbReference type="ARBA" id="ARBA00023136"/>
    </source>
</evidence>
<accession>A0A8H9L5Y9</accession>
<dbReference type="PANTHER" id="PTHR33507:SF3">
    <property type="entry name" value="INNER MEMBRANE PROTEIN YBBJ"/>
    <property type="match status" value="1"/>
</dbReference>
<evidence type="ECO:0000256" key="5">
    <source>
        <dbReference type="SAM" id="Phobius"/>
    </source>
</evidence>
<keyword evidence="2 5" id="KW-0812">Transmembrane</keyword>
<evidence type="ECO:0000256" key="1">
    <source>
        <dbReference type="ARBA" id="ARBA00004141"/>
    </source>
</evidence>
<dbReference type="InterPro" id="IPR012340">
    <property type="entry name" value="NA-bd_OB-fold"/>
</dbReference>